<dbReference type="RefSeq" id="WP_168374371.1">
    <property type="nucleotide sequence ID" value="NZ_JAAXMD010000158.1"/>
</dbReference>
<keyword evidence="2" id="KW-0732">Signal</keyword>
<feature type="compositionally biased region" description="Low complexity" evidence="1">
    <location>
        <begin position="23"/>
        <end position="38"/>
    </location>
</feature>
<evidence type="ECO:0000256" key="2">
    <source>
        <dbReference type="SAM" id="SignalP"/>
    </source>
</evidence>
<evidence type="ECO:0000256" key="1">
    <source>
        <dbReference type="SAM" id="MobiDB-lite"/>
    </source>
</evidence>
<accession>A0ABX1IKQ7</accession>
<keyword evidence="4" id="KW-1185">Reference proteome</keyword>
<evidence type="ECO:0000313" key="4">
    <source>
        <dbReference type="Proteomes" id="UP000744032"/>
    </source>
</evidence>
<feature type="region of interest" description="Disordered" evidence="1">
    <location>
        <begin position="23"/>
        <end position="61"/>
    </location>
</feature>
<proteinExistence type="predicted"/>
<organism evidence="3 4">
    <name type="scientific">Streptomyces galbus</name>
    <dbReference type="NCBI Taxonomy" id="33898"/>
    <lineage>
        <taxon>Bacteria</taxon>
        <taxon>Bacillati</taxon>
        <taxon>Actinomycetota</taxon>
        <taxon>Actinomycetes</taxon>
        <taxon>Kitasatosporales</taxon>
        <taxon>Streptomycetaceae</taxon>
        <taxon>Streptomyces</taxon>
    </lineage>
</organism>
<evidence type="ECO:0000313" key="3">
    <source>
        <dbReference type="EMBL" id="NKQ26221.1"/>
    </source>
</evidence>
<sequence>MFHRFALLFAVSMSALATAVLGVTGTQPTGTPPAATGDTTGGTTGSTARTVATPPDSAGWS</sequence>
<name>A0ABX1IKQ7_STRGB</name>
<feature type="chain" id="PRO_5047386488" evidence="2">
    <location>
        <begin position="20"/>
        <end position="61"/>
    </location>
</feature>
<dbReference type="Proteomes" id="UP000744032">
    <property type="component" value="Unassembled WGS sequence"/>
</dbReference>
<feature type="signal peptide" evidence="2">
    <location>
        <begin position="1"/>
        <end position="19"/>
    </location>
</feature>
<protein>
    <submittedName>
        <fullName evidence="3">Uncharacterized protein</fullName>
    </submittedName>
</protein>
<gene>
    <name evidence="3" type="ORF">HF200_17745</name>
</gene>
<reference evidence="3 4" key="1">
    <citation type="submission" date="2020-04" db="EMBL/GenBank/DDBJ databases">
        <title>Genome sequence of Streptomyces galbus strain I339.</title>
        <authorList>
            <person name="Silva E.A.N."/>
            <person name="Merces M."/>
            <person name="Castelo Branco A.P.O.T."/>
            <person name="Vasconcelos P.C."/>
            <person name="Costa N.P."/>
            <person name="Marinho G.C.S."/>
            <person name="Oliveira C.J.B."/>
            <person name="Araujo D."/>
            <person name="Rodrigues Junior V.S."/>
            <person name="Almeida R."/>
            <person name="Silva Filho U.R."/>
            <person name="Andrade A.S.A."/>
            <person name="Cibulski S.P."/>
        </authorList>
    </citation>
    <scope>NUCLEOTIDE SEQUENCE [LARGE SCALE GENOMIC DNA]</scope>
    <source>
        <strain evidence="3 4">I339</strain>
    </source>
</reference>
<dbReference type="EMBL" id="JAAXMD010000158">
    <property type="protein sequence ID" value="NKQ26221.1"/>
    <property type="molecule type" value="Genomic_DNA"/>
</dbReference>
<comment type="caution">
    <text evidence="3">The sequence shown here is derived from an EMBL/GenBank/DDBJ whole genome shotgun (WGS) entry which is preliminary data.</text>
</comment>
<feature type="compositionally biased region" description="Low complexity" evidence="1">
    <location>
        <begin position="45"/>
        <end position="54"/>
    </location>
</feature>